<feature type="transmembrane region" description="Helical" evidence="6">
    <location>
        <begin position="6"/>
        <end position="26"/>
    </location>
</feature>
<comment type="subcellular location">
    <subcellularLocation>
        <location evidence="1">Membrane</location>
        <topology evidence="1">Multi-pass membrane protein</topology>
    </subcellularLocation>
</comment>
<keyword evidence="5 6" id="KW-0472">Membrane</keyword>
<gene>
    <name evidence="7" type="ORF">D3273_09330</name>
</gene>
<dbReference type="Pfam" id="PF03239">
    <property type="entry name" value="FTR1"/>
    <property type="match status" value="1"/>
</dbReference>
<feature type="transmembrane region" description="Helical" evidence="6">
    <location>
        <begin position="121"/>
        <end position="144"/>
    </location>
</feature>
<feature type="transmembrane region" description="Helical" evidence="6">
    <location>
        <begin position="156"/>
        <end position="177"/>
    </location>
</feature>
<evidence type="ECO:0000256" key="1">
    <source>
        <dbReference type="ARBA" id="ARBA00004141"/>
    </source>
</evidence>
<keyword evidence="3 6" id="KW-0812">Transmembrane</keyword>
<dbReference type="GO" id="GO:0015093">
    <property type="term" value="F:ferrous iron transmembrane transporter activity"/>
    <property type="evidence" value="ECO:0007669"/>
    <property type="project" value="TreeGrafter"/>
</dbReference>
<dbReference type="GO" id="GO:0033573">
    <property type="term" value="C:high-affinity iron permease complex"/>
    <property type="evidence" value="ECO:0007669"/>
    <property type="project" value="InterPro"/>
</dbReference>
<dbReference type="RefSeq" id="WP_129225747.1">
    <property type="nucleotide sequence ID" value="NZ_QYBB01000008.1"/>
</dbReference>
<reference evidence="7 8" key="1">
    <citation type="submission" date="2018-12" db="EMBL/GenBank/DDBJ databases">
        <authorList>
            <person name="Grouzdev D.S."/>
            <person name="Krutkina M.S."/>
        </authorList>
    </citation>
    <scope>NUCLEOTIDE SEQUENCE [LARGE SCALE GENOMIC DNA]</scope>
    <source>
        <strain evidence="7 8">RmlP026</strain>
    </source>
</reference>
<evidence type="ECO:0000256" key="5">
    <source>
        <dbReference type="ARBA" id="ARBA00023136"/>
    </source>
</evidence>
<evidence type="ECO:0000313" key="7">
    <source>
        <dbReference type="EMBL" id="RYC32225.1"/>
    </source>
</evidence>
<accession>A0A4Q2UBI4</accession>
<dbReference type="Proteomes" id="UP000290759">
    <property type="component" value="Unassembled WGS sequence"/>
</dbReference>
<reference evidence="7 8" key="2">
    <citation type="submission" date="2019-02" db="EMBL/GenBank/DDBJ databases">
        <title>'Lichenibacterium ramalinii' gen. nov. sp. nov., 'Lichenibacterium minor' gen. nov. sp. nov.</title>
        <authorList>
            <person name="Pankratov T."/>
        </authorList>
    </citation>
    <scope>NUCLEOTIDE SEQUENCE [LARGE SCALE GENOMIC DNA]</scope>
    <source>
        <strain evidence="7 8">RmlP026</strain>
    </source>
</reference>
<feature type="transmembrane region" description="Helical" evidence="6">
    <location>
        <begin position="252"/>
        <end position="268"/>
    </location>
</feature>
<comment type="similarity">
    <text evidence="2">Belongs to the oxidase-dependent Fe transporter (OFeT) (TC 9.A.10.1) family.</text>
</comment>
<name>A0A4Q2UBI4_9HYPH</name>
<evidence type="ECO:0000256" key="6">
    <source>
        <dbReference type="SAM" id="Phobius"/>
    </source>
</evidence>
<dbReference type="NCBIfam" id="NF041756">
    <property type="entry name" value="EfeU"/>
    <property type="match status" value="1"/>
</dbReference>
<evidence type="ECO:0000256" key="2">
    <source>
        <dbReference type="ARBA" id="ARBA00008333"/>
    </source>
</evidence>
<keyword evidence="8" id="KW-1185">Reference proteome</keyword>
<dbReference type="InterPro" id="IPR004923">
    <property type="entry name" value="FTR1/Fip1/EfeU"/>
</dbReference>
<dbReference type="OrthoDB" id="7260758at2"/>
<feature type="transmembrane region" description="Helical" evidence="6">
    <location>
        <begin position="70"/>
        <end position="89"/>
    </location>
</feature>
<feature type="transmembrane region" description="Helical" evidence="6">
    <location>
        <begin position="38"/>
        <end position="58"/>
    </location>
</feature>
<dbReference type="EMBL" id="QYBB01000008">
    <property type="protein sequence ID" value="RYC32225.1"/>
    <property type="molecule type" value="Genomic_DNA"/>
</dbReference>
<organism evidence="7 8">
    <name type="scientific">Lichenibacterium minor</name>
    <dbReference type="NCBI Taxonomy" id="2316528"/>
    <lineage>
        <taxon>Bacteria</taxon>
        <taxon>Pseudomonadati</taxon>
        <taxon>Pseudomonadota</taxon>
        <taxon>Alphaproteobacteria</taxon>
        <taxon>Hyphomicrobiales</taxon>
        <taxon>Lichenihabitantaceae</taxon>
        <taxon>Lichenibacterium</taxon>
    </lineage>
</organism>
<sequence>MLVAYLIMLREGIEAALIVGIVAAYLKQTGRSRFMPAVWTGVAVAVALCLALGIAMNAVEAEFPQKTQEFFEGAVALVAVGVLTSMVFWMKKAARSIKAELHDSVEAALARSSGRRSGGGFGLVLMAFFAVGREGLESVFFLLATFQQDLGWGPPAGALLGVLTAVGFGAAVTYGGYRLDLRRFFTWTSALIVFVAAGLLSTALRSFHEAGLWNGLQGQAFDLSNVLPADGTLGTLLSGIFGYQDAPTVGEVLVYVAFLVPALWLLFAPSRASAPAARPA</sequence>
<evidence type="ECO:0000256" key="3">
    <source>
        <dbReference type="ARBA" id="ARBA00022692"/>
    </source>
</evidence>
<dbReference type="PANTHER" id="PTHR31632">
    <property type="entry name" value="IRON TRANSPORTER FTH1"/>
    <property type="match status" value="1"/>
</dbReference>
<dbReference type="PANTHER" id="PTHR31632:SF2">
    <property type="entry name" value="PLASMA MEMBRANE IRON PERMEASE"/>
    <property type="match status" value="1"/>
</dbReference>
<protein>
    <submittedName>
        <fullName evidence="7">Iron transporter</fullName>
    </submittedName>
</protein>
<comment type="caution">
    <text evidence="7">The sequence shown here is derived from an EMBL/GenBank/DDBJ whole genome shotgun (WGS) entry which is preliminary data.</text>
</comment>
<proteinExistence type="inferred from homology"/>
<evidence type="ECO:0000256" key="4">
    <source>
        <dbReference type="ARBA" id="ARBA00022989"/>
    </source>
</evidence>
<dbReference type="AlphaFoldDB" id="A0A4Q2UBI4"/>
<evidence type="ECO:0000313" key="8">
    <source>
        <dbReference type="Proteomes" id="UP000290759"/>
    </source>
</evidence>
<feature type="transmembrane region" description="Helical" evidence="6">
    <location>
        <begin position="184"/>
        <end position="204"/>
    </location>
</feature>
<keyword evidence="4 6" id="KW-1133">Transmembrane helix</keyword>